<dbReference type="Proteomes" id="UP000245634">
    <property type="component" value="Unassembled WGS sequence"/>
</dbReference>
<comment type="caution">
    <text evidence="3">The sequence shown here is derived from an EMBL/GenBank/DDBJ whole genome shotgun (WGS) entry which is preliminary data.</text>
</comment>
<evidence type="ECO:0000313" key="4">
    <source>
        <dbReference type="Proteomes" id="UP000245634"/>
    </source>
</evidence>
<dbReference type="Pfam" id="PF00395">
    <property type="entry name" value="SLH"/>
    <property type="match status" value="3"/>
</dbReference>
<dbReference type="Gene3D" id="2.60.40.1080">
    <property type="match status" value="1"/>
</dbReference>
<dbReference type="InterPro" id="IPR051465">
    <property type="entry name" value="Cell_Envelope_Struct_Comp"/>
</dbReference>
<keyword evidence="1" id="KW-0732">Signal</keyword>
<dbReference type="InterPro" id="IPR013783">
    <property type="entry name" value="Ig-like_fold"/>
</dbReference>
<organism evidence="3 4">
    <name type="scientific">Tumebacillus permanentifrigoris</name>
    <dbReference type="NCBI Taxonomy" id="378543"/>
    <lineage>
        <taxon>Bacteria</taxon>
        <taxon>Bacillati</taxon>
        <taxon>Bacillota</taxon>
        <taxon>Bacilli</taxon>
        <taxon>Bacillales</taxon>
        <taxon>Alicyclobacillaceae</taxon>
        <taxon>Tumebacillus</taxon>
    </lineage>
</organism>
<name>A0A316DDC2_9BACL</name>
<dbReference type="EMBL" id="QGGL01000001">
    <property type="protein sequence ID" value="PWK16227.1"/>
    <property type="molecule type" value="Genomic_DNA"/>
</dbReference>
<dbReference type="InterPro" id="IPR001119">
    <property type="entry name" value="SLH_dom"/>
</dbReference>
<dbReference type="PANTHER" id="PTHR43308:SF1">
    <property type="entry name" value="OUTER MEMBRANE PROTEIN ALPHA"/>
    <property type="match status" value="1"/>
</dbReference>
<proteinExistence type="predicted"/>
<evidence type="ECO:0000313" key="3">
    <source>
        <dbReference type="EMBL" id="PWK16227.1"/>
    </source>
</evidence>
<accession>A0A316DDC2</accession>
<dbReference type="PROSITE" id="PS51272">
    <property type="entry name" value="SLH"/>
    <property type="match status" value="3"/>
</dbReference>
<dbReference type="PANTHER" id="PTHR43308">
    <property type="entry name" value="OUTER MEMBRANE PROTEIN ALPHA-RELATED"/>
    <property type="match status" value="1"/>
</dbReference>
<reference evidence="3 4" key="1">
    <citation type="submission" date="2018-05" db="EMBL/GenBank/DDBJ databases">
        <title>Genomic Encyclopedia of Type Strains, Phase IV (KMG-IV): sequencing the most valuable type-strain genomes for metagenomic binning, comparative biology and taxonomic classification.</title>
        <authorList>
            <person name="Goeker M."/>
        </authorList>
    </citation>
    <scope>NUCLEOTIDE SEQUENCE [LARGE SCALE GENOMIC DNA]</scope>
    <source>
        <strain evidence="3 4">DSM 18773</strain>
    </source>
</reference>
<evidence type="ECO:0000256" key="1">
    <source>
        <dbReference type="SAM" id="SignalP"/>
    </source>
</evidence>
<evidence type="ECO:0000259" key="2">
    <source>
        <dbReference type="PROSITE" id="PS51272"/>
    </source>
</evidence>
<gene>
    <name evidence="3" type="ORF">C7459_10190</name>
</gene>
<protein>
    <submittedName>
        <fullName evidence="3">S-layer family protein</fullName>
    </submittedName>
</protein>
<keyword evidence="4" id="KW-1185">Reference proteome</keyword>
<dbReference type="Gene3D" id="2.60.40.10">
    <property type="entry name" value="Immunoglobulins"/>
    <property type="match status" value="1"/>
</dbReference>
<sequence>MLNFLYDPLYSRSIKNSEGNRRVKTISKWLATTLVLSTALAPTAVLAETPTTSTSSTTTVQLGSVEGILDLQKADDWAQDAIVQAKQLGLMNGDPSGRFRPTDTITRAEFAVMLTRLLHLDVPTVQASSFADVPASHWGLSHMEAVKTAGVMLGDGDGTFRPEDAITREELAVLLVKAGQSDAQDGEPAVADHADVSGWAKGYVQKALTMGLMSGDGTNFAPKQATVRQEVAMVAVNFVAKVPSTVDIVADDQVTVKGIPYQVVDPLKPLFNRHNSQALKNAKMRFEVKDKVITKVTYLELVNGGQAAAAGEQEFSGNAVLDAGNATISGHLVVSADYVSVQNLKVSGNLEVAQRVQHDFYSNQLRVEGKTIINGGDANTVVFDRATLHTVEINKLGVHVQTAIGTVVDELVVQSDARIEVLGVTIPKVTVTAGVKQLQLDGNGTITSLRVADKNAKVTLQTGTRVQSLDLPTGVQAADVITNYEQVKGQIGGSNGGSTGGANTGDGYVVRTSAPSVQSISVQETAGQADTVVVKNVPANTKVRVYDSIVAGHLISEGVSNATATSDVVLHLPTPLTAEQAYLYISLQTGVREESYRTEKHFQAGWIADVALSIAHRPGAHAFEAALKLQAGRTLGDLSAVEVAFSYSDEYEQTVLATLQSLPAFATGQEQESSLHIVATREQKANDPDLHWKRSDWNGNHFNVPNALTVQVTDGEGNLHRTTQSFGDLSAPALAAINEAKTAEALQAVLEDDLYATALGVDTTSTSTYARLTEAAKQQLLADLVGTYAQTSELRALFEDKINAASRMTVDELKAATQALLDALPESDAITLDNYSAVLQQVELAEGMVANCLAQGIPEDELVGLDKLRQDRSAVDWFAASADQMKFLALADAALAQLPEVDLITKSSLTSLQPQIEAATTAVKAARANGTLTHEFTGLEKLVRVVRLKVDMLFATDANGEIDKTRLADDFTEEKLFEVADLFNGLVDPSLTTLAGKDPVQARHDYVEAMQRIKSLGLGADIYAIGDDMNLAYILYLVQNFEGSANGLPATADVTLADRGTVAFLLDQENSILLMTAMSGIFLPNQEQFEAAGAKLHEAAAVLAPAVIESLFTDNTHSELADAVDQGSFADAYRFMKYADPEDQEALNALYDQAQQMFADLELVVPEILLAWTPNFPNPDSWNKELVAGDTLLAAGNKRGKIYLVPKSESPYSTEELEALVTDHKAVSAAITGAGEGLVGELFTTGLPSTQYRLFIADQFGHVKFDRTVYTIVDNVIPYVVWPLRDQHIKVNAPVPFVDNRFTFADTADDTLTYTVASSDESVVQALIDGESIQMLPISAGTATITVTATDSRGATCTDSFEVIVDAADPNHEPVISAAIPDQAMTLGDADLTFDMTNVFTDEDGDALEILVPTSDDESVATVTFDGITMTLHAVGTGSTTIRVRVTDGKGGAPVELTFLVQIS</sequence>
<feature type="domain" description="SLH" evidence="2">
    <location>
        <begin position="190"/>
        <end position="249"/>
    </location>
</feature>
<dbReference type="SMART" id="SM00635">
    <property type="entry name" value="BID_2"/>
    <property type="match status" value="2"/>
</dbReference>
<feature type="domain" description="SLH" evidence="2">
    <location>
        <begin position="126"/>
        <end position="189"/>
    </location>
</feature>
<feature type="domain" description="SLH" evidence="2">
    <location>
        <begin position="65"/>
        <end position="125"/>
    </location>
</feature>
<dbReference type="InterPro" id="IPR003343">
    <property type="entry name" value="Big_2"/>
</dbReference>
<feature type="signal peptide" evidence="1">
    <location>
        <begin position="1"/>
        <end position="47"/>
    </location>
</feature>
<feature type="chain" id="PRO_5016236682" evidence="1">
    <location>
        <begin position="48"/>
        <end position="1464"/>
    </location>
</feature>